<dbReference type="InterPro" id="IPR011990">
    <property type="entry name" value="TPR-like_helical_dom_sf"/>
</dbReference>
<dbReference type="PROSITE" id="PS51996">
    <property type="entry name" value="TR_MART"/>
    <property type="match status" value="1"/>
</dbReference>
<feature type="repeat" description="TPR" evidence="2">
    <location>
        <begin position="344"/>
        <end position="377"/>
    </location>
</feature>
<sequence>MAGKSNEQWACKFSKAKNAVVEVDELISRITEDHKIQKKIAEPLSINIFTTKVSEGKSTTGLNGQFVFSQILIDCLLRLKYTQTDKTEFINLCKNEYEGNHIELDNLREFEEEYSADKVLWWYTRESFFYKILNTALRTQNIHTIFLFREFISDIHCQLQHDQVTNPLRVYRSQLMSSDELHDLKQHIGQFISIQSFFSTSKNRTTALFFLGDTTSLIDLKLEGVLFEIDADPQMVTTKPFADISKYSHFINETEVLFMIGSIFRLKSINYSDDHVWIIEMSLCSDNEYDLKQVLLHMKQQIGNGETNLRTLGKVLWTMGKFDLAEGYFKRLLNELPSNDPLLSSLYEDLGELASQTGDYDMSIQWHQKYLEVKKQNELLFQNNSNITNNCIGVRWKQEGITVAGGNGRDDNLNQLSHPVGIFVDDDQTIYIANNSNHRIVQWKYNAIIGQIVAGANGCGNQMNQFNEPIGVIIDKEHNSLIIADSENRRVMQWSRQNNTKNGQIIIEDIDAWGLAMDNSGTLYVSDFKQNEVKRWKREEKTGTIVAGGNGKGSDFNQLNFPTYIFVDEDYSLYVSDSENHRVVKWLKDADKGIIVAGGQGQGNSLTQLSSPRGVIVDQLGYIYVADFGNHRIMRWCKEDTQGAIVAGGNGEGKQSNQLYYPEDLSFDRQGNLYVSDLWNHRVQKFELNSIENKFTDLNKSLIEDVIA</sequence>
<dbReference type="CDD" id="cd05819">
    <property type="entry name" value="NHL"/>
    <property type="match status" value="1"/>
</dbReference>
<dbReference type="GO" id="GO:0043161">
    <property type="term" value="P:proteasome-mediated ubiquitin-dependent protein catabolic process"/>
    <property type="evidence" value="ECO:0007669"/>
    <property type="project" value="TreeGrafter"/>
</dbReference>
<evidence type="ECO:0000313" key="5">
    <source>
        <dbReference type="EMBL" id="CAF0824478.1"/>
    </source>
</evidence>
<dbReference type="SUPFAM" id="SSF48452">
    <property type="entry name" value="TPR-like"/>
    <property type="match status" value="1"/>
</dbReference>
<dbReference type="InterPro" id="IPR011042">
    <property type="entry name" value="6-blade_b-propeller_TolB-like"/>
</dbReference>
<dbReference type="InterPro" id="IPR001258">
    <property type="entry name" value="NHL_repeat"/>
</dbReference>
<proteinExistence type="predicted"/>
<dbReference type="PANTHER" id="PTHR24104">
    <property type="entry name" value="E3 UBIQUITIN-PROTEIN LIGASE NHLRC1-RELATED"/>
    <property type="match status" value="1"/>
</dbReference>
<dbReference type="PROSITE" id="PS51125">
    <property type="entry name" value="NHL"/>
    <property type="match status" value="1"/>
</dbReference>
<dbReference type="InterPro" id="IPR019734">
    <property type="entry name" value="TPR_rpt"/>
</dbReference>
<dbReference type="Proteomes" id="UP000663877">
    <property type="component" value="Unassembled WGS sequence"/>
</dbReference>
<keyword evidence="2" id="KW-0802">TPR repeat</keyword>
<dbReference type="PROSITE" id="PS50005">
    <property type="entry name" value="TPR"/>
    <property type="match status" value="2"/>
</dbReference>
<dbReference type="EMBL" id="CAJNOM010000022">
    <property type="protein sequence ID" value="CAF0824478.1"/>
    <property type="molecule type" value="Genomic_DNA"/>
</dbReference>
<evidence type="ECO:0000313" key="6">
    <source>
        <dbReference type="Proteomes" id="UP000663832"/>
    </source>
</evidence>
<dbReference type="Proteomes" id="UP000663832">
    <property type="component" value="Unassembled WGS sequence"/>
</dbReference>
<gene>
    <name evidence="4" type="ORF">BJG266_LOCUS4637</name>
    <name evidence="5" type="ORF">QVE165_LOCUS5442</name>
</gene>
<accession>A0A813U6N0</accession>
<evidence type="ECO:0000256" key="2">
    <source>
        <dbReference type="PROSITE-ProRule" id="PRU00339"/>
    </source>
</evidence>
<organism evidence="5 6">
    <name type="scientific">Adineta steineri</name>
    <dbReference type="NCBI Taxonomy" id="433720"/>
    <lineage>
        <taxon>Eukaryota</taxon>
        <taxon>Metazoa</taxon>
        <taxon>Spiralia</taxon>
        <taxon>Gnathifera</taxon>
        <taxon>Rotifera</taxon>
        <taxon>Eurotatoria</taxon>
        <taxon>Bdelloidea</taxon>
        <taxon>Adinetida</taxon>
        <taxon>Adinetidae</taxon>
        <taxon>Adineta</taxon>
    </lineage>
</organism>
<keyword evidence="1" id="KW-0677">Repeat</keyword>
<dbReference type="Gene3D" id="1.25.40.10">
    <property type="entry name" value="Tetratricopeptide repeat domain"/>
    <property type="match status" value="1"/>
</dbReference>
<protein>
    <submittedName>
        <fullName evidence="5">Uncharacterized protein</fullName>
    </submittedName>
</protein>
<dbReference type="GO" id="GO:0061630">
    <property type="term" value="F:ubiquitin protein ligase activity"/>
    <property type="evidence" value="ECO:0007669"/>
    <property type="project" value="TreeGrafter"/>
</dbReference>
<keyword evidence="6" id="KW-1185">Reference proteome</keyword>
<evidence type="ECO:0000256" key="1">
    <source>
        <dbReference type="ARBA" id="ARBA00022737"/>
    </source>
</evidence>
<evidence type="ECO:0000313" key="4">
    <source>
        <dbReference type="EMBL" id="CAF0790317.1"/>
    </source>
</evidence>
<evidence type="ECO:0000256" key="3">
    <source>
        <dbReference type="PROSITE-ProRule" id="PRU00504"/>
    </source>
</evidence>
<feature type="repeat" description="NHL" evidence="3">
    <location>
        <begin position="658"/>
        <end position="689"/>
    </location>
</feature>
<dbReference type="InterPro" id="IPR050952">
    <property type="entry name" value="TRIM-NHL_E3_ligases"/>
</dbReference>
<dbReference type="GO" id="GO:0000209">
    <property type="term" value="P:protein polyubiquitination"/>
    <property type="evidence" value="ECO:0007669"/>
    <property type="project" value="TreeGrafter"/>
</dbReference>
<dbReference type="EMBL" id="CAJNOI010000011">
    <property type="protein sequence ID" value="CAF0790317.1"/>
    <property type="molecule type" value="Genomic_DNA"/>
</dbReference>
<dbReference type="SUPFAM" id="SSF56399">
    <property type="entry name" value="ADP-ribosylation"/>
    <property type="match status" value="1"/>
</dbReference>
<dbReference type="AlphaFoldDB" id="A0A813U6N0"/>
<dbReference type="Gene3D" id="2.120.10.30">
    <property type="entry name" value="TolB, C-terminal domain"/>
    <property type="match status" value="1"/>
</dbReference>
<reference evidence="5" key="1">
    <citation type="submission" date="2021-02" db="EMBL/GenBank/DDBJ databases">
        <authorList>
            <person name="Nowell W R."/>
        </authorList>
    </citation>
    <scope>NUCLEOTIDE SEQUENCE</scope>
</reference>
<dbReference type="GO" id="GO:0008270">
    <property type="term" value="F:zinc ion binding"/>
    <property type="evidence" value="ECO:0007669"/>
    <property type="project" value="UniProtKB-KW"/>
</dbReference>
<dbReference type="Pfam" id="PF01436">
    <property type="entry name" value="NHL"/>
    <property type="match status" value="3"/>
</dbReference>
<feature type="repeat" description="TPR" evidence="2">
    <location>
        <begin position="306"/>
        <end position="339"/>
    </location>
</feature>
<dbReference type="Gene3D" id="3.90.176.10">
    <property type="entry name" value="Toxin ADP-ribosyltransferase, Chain A, domain 1"/>
    <property type="match status" value="1"/>
</dbReference>
<dbReference type="SUPFAM" id="SSF101898">
    <property type="entry name" value="NHL repeat"/>
    <property type="match status" value="1"/>
</dbReference>
<dbReference type="PANTHER" id="PTHR24104:SF25">
    <property type="entry name" value="PROTEIN LIN-41"/>
    <property type="match status" value="1"/>
</dbReference>
<name>A0A813U6N0_9BILA</name>
<comment type="caution">
    <text evidence="5">The sequence shown here is derived from an EMBL/GenBank/DDBJ whole genome shotgun (WGS) entry which is preliminary data.</text>
</comment>
<dbReference type="Gene3D" id="2.40.10.500">
    <property type="match status" value="2"/>
</dbReference>